<protein>
    <submittedName>
        <fullName evidence="1">Uncharacterized protein</fullName>
    </submittedName>
</protein>
<organism evidence="1 2">
    <name type="scientific">Orbilia javanica</name>
    <dbReference type="NCBI Taxonomy" id="47235"/>
    <lineage>
        <taxon>Eukaryota</taxon>
        <taxon>Fungi</taxon>
        <taxon>Dikarya</taxon>
        <taxon>Ascomycota</taxon>
        <taxon>Pezizomycotina</taxon>
        <taxon>Orbiliomycetes</taxon>
        <taxon>Orbiliales</taxon>
        <taxon>Orbiliaceae</taxon>
        <taxon>Orbilia</taxon>
    </lineage>
</organism>
<proteinExistence type="predicted"/>
<evidence type="ECO:0000313" key="1">
    <source>
        <dbReference type="EMBL" id="KAK6348489.1"/>
    </source>
</evidence>
<sequence length="643" mass="72700">MPRFFYGALPRRIKLHRTFPVLVAAFVLPSDRRRERSPVFFSSLKSLAGFSSLFLPQVPIPDTSKIKDRLLGTLPSWTVESAVSKFVKKPDADIIVGISMQMTSLSAFVMYYPKETDIVMGHRTNFDVEEYTVRMPTLRMVDDWDMAQDGEHRAGTLPVMKYSSEFPHLPLGPGLYVNNSDTLWDPERHDFRVHFSDFFPTQDSPFSNLKPPAFDLTEKQIMTDYARAIRQNIEAFINREIVDDAMIVNGEPMIKWMVLYPDCMDSIETAPGVTVKRNFVSALKDAGFPVNNSDIPSVRPENLHEGNEDRFNESVLEDLNTASSMIEFLSVGFASLIHLSSFLNRQGPGPPFHQEKPFIAVIDDEEYLTARRSVFTSSARFGVMQQQVCSVSRSPTFKGFPDVMLDIVASILHEMDVFEKIDSESIKIISKFGIKHWPESENWADVLDVLDRKMDKLSLPLKATGSTCWAVGFEGDETPQITPISAFEFAKVVRNELFAPTISTFGDIHGSSPEIKDAILIDSGRGETAAYSIILRGIYTLKDEFSQFDNPMPEDIFILGPDLAKLLDIALEAGTVQKEHVDQDEEYFIREISKSYSHLDRDRYDRMNVTVAQPGIHQTFQGFGLVDAAGVELSRIFLEAYRK</sequence>
<reference evidence="1 2" key="1">
    <citation type="submission" date="2019-10" db="EMBL/GenBank/DDBJ databases">
        <authorList>
            <person name="Palmer J.M."/>
        </authorList>
    </citation>
    <scope>NUCLEOTIDE SEQUENCE [LARGE SCALE GENOMIC DNA]</scope>
    <source>
        <strain evidence="1 2">TWF718</strain>
    </source>
</reference>
<keyword evidence="2" id="KW-1185">Reference proteome</keyword>
<dbReference type="Proteomes" id="UP001313282">
    <property type="component" value="Unassembled WGS sequence"/>
</dbReference>
<comment type="caution">
    <text evidence="1">The sequence shown here is derived from an EMBL/GenBank/DDBJ whole genome shotgun (WGS) entry which is preliminary data.</text>
</comment>
<evidence type="ECO:0000313" key="2">
    <source>
        <dbReference type="Proteomes" id="UP001313282"/>
    </source>
</evidence>
<dbReference type="EMBL" id="JAVHNR010000003">
    <property type="protein sequence ID" value="KAK6348489.1"/>
    <property type="molecule type" value="Genomic_DNA"/>
</dbReference>
<name>A0AAN8RJT6_9PEZI</name>
<accession>A0AAN8RJT6</accession>
<gene>
    <name evidence="1" type="ORF">TWF718_006280</name>
</gene>
<dbReference type="AlphaFoldDB" id="A0AAN8RJT6"/>